<keyword evidence="1" id="KW-0732">Signal</keyword>
<protein>
    <recommendedName>
        <fullName evidence="2">PKD domain-containing protein</fullName>
    </recommendedName>
</protein>
<feature type="signal peptide" evidence="1">
    <location>
        <begin position="1"/>
        <end position="26"/>
    </location>
</feature>
<comment type="caution">
    <text evidence="3">The sequence shown here is derived from an EMBL/GenBank/DDBJ whole genome shotgun (WGS) entry which is preliminary data.</text>
</comment>
<dbReference type="Pfam" id="PF22352">
    <property type="entry name" value="K319L-like_PKD"/>
    <property type="match status" value="1"/>
</dbReference>
<evidence type="ECO:0000259" key="2">
    <source>
        <dbReference type="PROSITE" id="PS50093"/>
    </source>
</evidence>
<dbReference type="Proteomes" id="UP000681340">
    <property type="component" value="Unassembled WGS sequence"/>
</dbReference>
<feature type="chain" id="PRO_5039007391" description="PKD domain-containing protein" evidence="1">
    <location>
        <begin position="27"/>
        <end position="703"/>
    </location>
</feature>
<feature type="domain" description="PKD" evidence="2">
    <location>
        <begin position="428"/>
        <end position="518"/>
    </location>
</feature>
<name>A0A919SSG2_9ACTN</name>
<evidence type="ECO:0000313" key="3">
    <source>
        <dbReference type="EMBL" id="GIM76098.1"/>
    </source>
</evidence>
<dbReference type="SUPFAM" id="SSF49299">
    <property type="entry name" value="PKD domain"/>
    <property type="match status" value="1"/>
</dbReference>
<dbReference type="InterPro" id="IPR000601">
    <property type="entry name" value="PKD_dom"/>
</dbReference>
<dbReference type="InterPro" id="IPR035986">
    <property type="entry name" value="PKD_dom_sf"/>
</dbReference>
<dbReference type="AlphaFoldDB" id="A0A919SSG2"/>
<keyword evidence="4" id="KW-1185">Reference proteome</keyword>
<dbReference type="GO" id="GO:0005975">
    <property type="term" value="P:carbohydrate metabolic process"/>
    <property type="evidence" value="ECO:0007669"/>
    <property type="project" value="UniProtKB-ARBA"/>
</dbReference>
<dbReference type="RefSeq" id="WP_212992786.1">
    <property type="nucleotide sequence ID" value="NZ_BAABEA010000018.1"/>
</dbReference>
<evidence type="ECO:0000313" key="4">
    <source>
        <dbReference type="Proteomes" id="UP000681340"/>
    </source>
</evidence>
<evidence type="ECO:0000256" key="1">
    <source>
        <dbReference type="SAM" id="SignalP"/>
    </source>
</evidence>
<reference evidence="3" key="1">
    <citation type="submission" date="2021-03" db="EMBL/GenBank/DDBJ databases">
        <title>Whole genome shotgun sequence of Actinoplanes auranticolor NBRC 12245.</title>
        <authorList>
            <person name="Komaki H."/>
            <person name="Tamura T."/>
        </authorList>
    </citation>
    <scope>NUCLEOTIDE SEQUENCE</scope>
    <source>
        <strain evidence="3">NBRC 12245</strain>
    </source>
</reference>
<dbReference type="EMBL" id="BOQL01000060">
    <property type="protein sequence ID" value="GIM76098.1"/>
    <property type="molecule type" value="Genomic_DNA"/>
</dbReference>
<organism evidence="3 4">
    <name type="scientific">Actinoplanes auranticolor</name>
    <dbReference type="NCBI Taxonomy" id="47988"/>
    <lineage>
        <taxon>Bacteria</taxon>
        <taxon>Bacillati</taxon>
        <taxon>Actinomycetota</taxon>
        <taxon>Actinomycetes</taxon>
        <taxon>Micromonosporales</taxon>
        <taxon>Micromonosporaceae</taxon>
        <taxon>Actinoplanes</taxon>
    </lineage>
</organism>
<sequence length="703" mass="70465">MNRSVMRVLVAVGSATVAATTLAVMAAAVPVAPVGPRQGALAQVGPLAEHGFPAWYGDSTGLRLEACTTLDDPLCPALADEVPDPDQPVSYPDNFPGEFFYQLAGASLTLTGGARATVGLDLEGAWANDAVREGDQMVFGRVRIRFAAPTGERYRITHPYGIDELVSANGAVNATEDVGTVPGAFGGALNSRIGPFLKWDPAVAPAAPTGYTGNPAVEHRVVGSPYGTNFVKIERLDAAGAVVAEVGRTDLFSVQGRVAGNSGLTVPQATYTVGADGKGVIEVYATSDPGQALDVTGDSAAGFRTTRMRGQDGRYYARLPVTGTVPAGVEVANLSDNPATRRTRALVDVVTVAKAVYDATQHTLTVAAESSDRDATPGVLTVTGFGAPGATPFSDVVAPPATVTVTSSKGGATTVPVTGTGPAMTADAPVAVATAPATATAGQTVTLDGSGSLGVVDSWAWKQTAGPTVTLTGATTAKPTFVAATAGTYTFQLVATGPGGVSSPATATTVVGAATGTQAAAGPDQTVLRGRTVTLDGSTSRGANTLAWRQVSGPAVTLAGAGTAKPTFTLPLIALPASPGPNPAYTVNAAPLTFELTATGPAGTSTDQVVVTAQAETLATVTARYRTRGEWRISGTSDVPAGQVVVAVLGSDLKGVVVGRGTVDATGAFDLRPTAPAPGTATTVSVITATGGQSLAVPITITS</sequence>
<dbReference type="InterPro" id="IPR013783">
    <property type="entry name" value="Ig-like_fold"/>
</dbReference>
<accession>A0A919SSG2</accession>
<gene>
    <name evidence="3" type="ORF">Aau02nite_69250</name>
</gene>
<proteinExistence type="predicted"/>
<dbReference type="PROSITE" id="PS50093">
    <property type="entry name" value="PKD"/>
    <property type="match status" value="1"/>
</dbReference>
<dbReference type="Gene3D" id="2.60.40.10">
    <property type="entry name" value="Immunoglobulins"/>
    <property type="match status" value="2"/>
</dbReference>